<evidence type="ECO:0000259" key="1">
    <source>
        <dbReference type="Pfam" id="PF00156"/>
    </source>
</evidence>
<dbReference type="SUPFAM" id="SSF53271">
    <property type="entry name" value="PRTase-like"/>
    <property type="match status" value="1"/>
</dbReference>
<dbReference type="Pfam" id="PF00156">
    <property type="entry name" value="Pribosyltran"/>
    <property type="match status" value="1"/>
</dbReference>
<reference evidence="2" key="1">
    <citation type="journal article" date="2014" name="Front. Microbiol.">
        <title>High frequency of phylogenetically diverse reductive dehalogenase-homologous genes in deep subseafloor sedimentary metagenomes.</title>
        <authorList>
            <person name="Kawai M."/>
            <person name="Futagami T."/>
            <person name="Toyoda A."/>
            <person name="Takaki Y."/>
            <person name="Nishi S."/>
            <person name="Hori S."/>
            <person name="Arai W."/>
            <person name="Tsubouchi T."/>
            <person name="Morono Y."/>
            <person name="Uchiyama I."/>
            <person name="Ito T."/>
            <person name="Fujiyama A."/>
            <person name="Inagaki F."/>
            <person name="Takami H."/>
        </authorList>
    </citation>
    <scope>NUCLEOTIDE SEQUENCE</scope>
    <source>
        <strain evidence="2">Expedition CK06-06</strain>
    </source>
</reference>
<dbReference type="CDD" id="cd06223">
    <property type="entry name" value="PRTases_typeI"/>
    <property type="match status" value="1"/>
</dbReference>
<feature type="non-terminal residue" evidence="2">
    <location>
        <position position="1"/>
    </location>
</feature>
<dbReference type="InterPro" id="IPR029057">
    <property type="entry name" value="PRTase-like"/>
</dbReference>
<dbReference type="InterPro" id="IPR000836">
    <property type="entry name" value="PRTase_dom"/>
</dbReference>
<feature type="domain" description="Phosphoribosyltransferase" evidence="1">
    <location>
        <begin position="12"/>
        <end position="48"/>
    </location>
</feature>
<dbReference type="Gene3D" id="3.40.50.2020">
    <property type="match status" value="1"/>
</dbReference>
<dbReference type="AlphaFoldDB" id="X1G814"/>
<gene>
    <name evidence="2" type="ORF">S03H2_30150</name>
</gene>
<dbReference type="EMBL" id="BARU01018229">
    <property type="protein sequence ID" value="GAH54026.1"/>
    <property type="molecule type" value="Genomic_DNA"/>
</dbReference>
<comment type="caution">
    <text evidence="2">The sequence shown here is derived from an EMBL/GenBank/DDBJ whole genome shotgun (WGS) entry which is preliminary data.</text>
</comment>
<proteinExistence type="predicted"/>
<sequence>TELLNVNSRVSKYDRVLIVDDVCTHGGTLGVSCRALIRVNPQLDIVATSACQMIVVSVIKDKSIVIAD</sequence>
<evidence type="ECO:0000313" key="2">
    <source>
        <dbReference type="EMBL" id="GAH54026.1"/>
    </source>
</evidence>
<protein>
    <recommendedName>
        <fullName evidence="1">Phosphoribosyltransferase domain-containing protein</fullName>
    </recommendedName>
</protein>
<organism evidence="2">
    <name type="scientific">marine sediment metagenome</name>
    <dbReference type="NCBI Taxonomy" id="412755"/>
    <lineage>
        <taxon>unclassified sequences</taxon>
        <taxon>metagenomes</taxon>
        <taxon>ecological metagenomes</taxon>
    </lineage>
</organism>
<accession>X1G814</accession>
<name>X1G814_9ZZZZ</name>